<proteinExistence type="inferred from homology"/>
<reference evidence="3 4" key="1">
    <citation type="submission" date="2020-04" db="EMBL/GenBank/DDBJ databases">
        <title>Antimicrobial susceptibility and clonality of vaginal-derived multi-drug resistant Mobiluncus isolates in China.</title>
        <authorList>
            <person name="Zhang X."/>
        </authorList>
    </citation>
    <scope>NUCLEOTIDE SEQUENCE [LARGE SCALE GENOMIC DNA]</scope>
    <source>
        <strain evidence="3 4">13</strain>
    </source>
</reference>
<name>A0A7Y0U1V9_9ACTO</name>
<protein>
    <submittedName>
        <fullName evidence="3">ROK family protein</fullName>
    </submittedName>
</protein>
<dbReference type="PANTHER" id="PTHR18964">
    <property type="entry name" value="ROK (REPRESSOR, ORF, KINASE) FAMILY"/>
    <property type="match status" value="1"/>
</dbReference>
<dbReference type="RefSeq" id="WP_169772117.1">
    <property type="nucleotide sequence ID" value="NZ_JABCUR010000006.1"/>
</dbReference>
<dbReference type="EMBL" id="JABCUR010000006">
    <property type="protein sequence ID" value="NMW65415.1"/>
    <property type="molecule type" value="Genomic_DNA"/>
</dbReference>
<dbReference type="Proteomes" id="UP000578252">
    <property type="component" value="Unassembled WGS sequence"/>
</dbReference>
<evidence type="ECO:0000256" key="1">
    <source>
        <dbReference type="ARBA" id="ARBA00006479"/>
    </source>
</evidence>
<dbReference type="SUPFAM" id="SSF53067">
    <property type="entry name" value="Actin-like ATPase domain"/>
    <property type="match status" value="1"/>
</dbReference>
<comment type="caution">
    <text evidence="3">The sequence shown here is derived from an EMBL/GenBank/DDBJ whole genome shotgun (WGS) entry which is preliminary data.</text>
</comment>
<dbReference type="Pfam" id="PF00480">
    <property type="entry name" value="ROK"/>
    <property type="match status" value="2"/>
</dbReference>
<dbReference type="Gene3D" id="3.30.420.40">
    <property type="match status" value="2"/>
</dbReference>
<dbReference type="InterPro" id="IPR043129">
    <property type="entry name" value="ATPase_NBD"/>
</dbReference>
<evidence type="ECO:0000313" key="3">
    <source>
        <dbReference type="EMBL" id="NMW65415.1"/>
    </source>
</evidence>
<sequence>MSTDTSPAGGAEGATTVGTAASRGANPNEPTPPRYALAFDVGGTNIKMALVAPDASLVELPSVKTTQGGAEALVAQLGEEYDRIQAQLAEGTILTPSAKTLTSGNICKAVGVAIPGLVDESTGMTIKSANLGWGRFPMRDALAQALGAPVLLGHDLRSATLGEARFTGRRDCIFIAIGTGIAAGIFLDGQVLNRGATSGEIGQVLFPNPDLDYAAGKASSELAEGATAKTANRGRFLTPMPSDGGDIRLTQRAAVPLEQLASAAFTGRRYAALAGLDTPPGSKAVFAREREGDAAAHHVVETGTAALAQALAAMIATLGDLEVIIGGGQSKEGPAYLERLRAATTARLVNLPEPRFSLARFGSRAQLLGAAARVFDHEGIATQVVADCDTVKSANADATPAGTS</sequence>
<evidence type="ECO:0000256" key="2">
    <source>
        <dbReference type="SAM" id="MobiDB-lite"/>
    </source>
</evidence>
<comment type="similarity">
    <text evidence="1">Belongs to the ROK (NagC/XylR) family.</text>
</comment>
<feature type="region of interest" description="Disordered" evidence="2">
    <location>
        <begin position="1"/>
        <end position="33"/>
    </location>
</feature>
<organism evidence="3 4">
    <name type="scientific">Mobiluncus mulieris</name>
    <dbReference type="NCBI Taxonomy" id="2052"/>
    <lineage>
        <taxon>Bacteria</taxon>
        <taxon>Bacillati</taxon>
        <taxon>Actinomycetota</taxon>
        <taxon>Actinomycetes</taxon>
        <taxon>Actinomycetales</taxon>
        <taxon>Actinomycetaceae</taxon>
        <taxon>Mobiluncus</taxon>
    </lineage>
</organism>
<dbReference type="PANTHER" id="PTHR18964:SF169">
    <property type="entry name" value="N-ACETYLMANNOSAMINE KINASE"/>
    <property type="match status" value="1"/>
</dbReference>
<gene>
    <name evidence="3" type="ORF">HHJ78_07710</name>
</gene>
<dbReference type="AlphaFoldDB" id="A0A7Y0U1V9"/>
<evidence type="ECO:0000313" key="4">
    <source>
        <dbReference type="Proteomes" id="UP000578252"/>
    </source>
</evidence>
<accession>A0A7Y0U1V9</accession>
<dbReference type="InterPro" id="IPR000600">
    <property type="entry name" value="ROK"/>
</dbReference>